<dbReference type="EMBL" id="BPFH01000002">
    <property type="protein sequence ID" value="GIT94519.1"/>
    <property type="molecule type" value="Genomic_DNA"/>
</dbReference>
<keyword evidence="3" id="KW-1185">Reference proteome</keyword>
<proteinExistence type="predicted"/>
<accession>A0ABQ4NJD2</accession>
<evidence type="ECO:0000313" key="3">
    <source>
        <dbReference type="Proteomes" id="UP000786693"/>
    </source>
</evidence>
<evidence type="ECO:0000256" key="1">
    <source>
        <dbReference type="SAM" id="MobiDB-lite"/>
    </source>
</evidence>
<dbReference type="RefSeq" id="WP_220748048.1">
    <property type="nucleotide sequence ID" value="NZ_BPFH01000002.1"/>
</dbReference>
<name>A0ABQ4NJD2_9RHOB</name>
<reference evidence="2 3" key="1">
    <citation type="submission" date="2021-05" db="EMBL/GenBank/DDBJ databases">
        <title>Bacteria Genome sequencing.</title>
        <authorList>
            <person name="Takabe Y."/>
            <person name="Nakajima Y."/>
            <person name="Suzuki S."/>
            <person name="Shiozaki T."/>
        </authorList>
    </citation>
    <scope>NUCLEOTIDE SEQUENCE [LARGE SCALE GENOMIC DNA]</scope>
    <source>
        <strain evidence="2 3">AI_62</strain>
    </source>
</reference>
<comment type="caution">
    <text evidence="2">The sequence shown here is derived from an EMBL/GenBank/DDBJ whole genome shotgun (WGS) entry which is preliminary data.</text>
</comment>
<feature type="region of interest" description="Disordered" evidence="1">
    <location>
        <begin position="84"/>
        <end position="115"/>
    </location>
</feature>
<gene>
    <name evidence="2" type="ORF">JANAI62_11420</name>
</gene>
<dbReference type="Proteomes" id="UP000786693">
    <property type="component" value="Unassembled WGS sequence"/>
</dbReference>
<organism evidence="2 3">
    <name type="scientific">Jannaschia pagri</name>
    <dbReference type="NCBI Taxonomy" id="2829797"/>
    <lineage>
        <taxon>Bacteria</taxon>
        <taxon>Pseudomonadati</taxon>
        <taxon>Pseudomonadota</taxon>
        <taxon>Alphaproteobacteria</taxon>
        <taxon>Rhodobacterales</taxon>
        <taxon>Roseobacteraceae</taxon>
        <taxon>Jannaschia</taxon>
    </lineage>
</organism>
<protein>
    <submittedName>
        <fullName evidence="2">Uncharacterized protein</fullName>
    </submittedName>
</protein>
<evidence type="ECO:0000313" key="2">
    <source>
        <dbReference type="EMBL" id="GIT94519.1"/>
    </source>
</evidence>
<feature type="compositionally biased region" description="Basic and acidic residues" evidence="1">
    <location>
        <begin position="97"/>
        <end position="115"/>
    </location>
</feature>
<sequence>MSQADFAKDWTPFRDGLMTEFPGLTDAHLAEADGRIDVLATRVAQAEGMDLADAQTAVRAFLAGPMPADAYAAPQHDDAAIKQSQRYVPEGEDPLADDARFGDDDQADRPMGRTG</sequence>